<dbReference type="AlphaFoldDB" id="A0A937X3Y2"/>
<evidence type="ECO:0000313" key="2">
    <source>
        <dbReference type="EMBL" id="MBM3274342.1"/>
    </source>
</evidence>
<dbReference type="Pfam" id="PF03415">
    <property type="entry name" value="Peptidase_C11"/>
    <property type="match status" value="1"/>
</dbReference>
<feature type="region of interest" description="Disordered" evidence="1">
    <location>
        <begin position="426"/>
        <end position="463"/>
    </location>
</feature>
<accession>A0A937X3Y2</accession>
<dbReference type="PANTHER" id="PTHR37835:SF1">
    <property type="entry name" value="ALPHA-CLOSTRIPAIN"/>
    <property type="match status" value="1"/>
</dbReference>
<gene>
    <name evidence="2" type="ORF">FJZ00_04275</name>
</gene>
<comment type="caution">
    <text evidence="2">The sequence shown here is derived from an EMBL/GenBank/DDBJ whole genome shotgun (WGS) entry which is preliminary data.</text>
</comment>
<proteinExistence type="predicted"/>
<dbReference type="Proteomes" id="UP000703893">
    <property type="component" value="Unassembled WGS sequence"/>
</dbReference>
<dbReference type="InterPro" id="IPR005077">
    <property type="entry name" value="Peptidase_C11"/>
</dbReference>
<dbReference type="PANTHER" id="PTHR37835">
    <property type="entry name" value="ALPHA-CLOSTRIPAIN"/>
    <property type="match status" value="1"/>
</dbReference>
<evidence type="ECO:0008006" key="4">
    <source>
        <dbReference type="Google" id="ProtNLM"/>
    </source>
</evidence>
<feature type="compositionally biased region" description="Low complexity" evidence="1">
    <location>
        <begin position="433"/>
        <end position="451"/>
    </location>
</feature>
<evidence type="ECO:0000256" key="1">
    <source>
        <dbReference type="SAM" id="MobiDB-lite"/>
    </source>
</evidence>
<feature type="compositionally biased region" description="Pro residues" evidence="1">
    <location>
        <begin position="452"/>
        <end position="463"/>
    </location>
</feature>
<dbReference type="EMBL" id="VGJX01000187">
    <property type="protein sequence ID" value="MBM3274342.1"/>
    <property type="molecule type" value="Genomic_DNA"/>
</dbReference>
<sequence>MSLALTGCGSIAGGLQANGAGSLAARAAAKPWGYMHLVAHDNALGVTTAFQDVYEQARGLPNVAPVAFMDDPGADGGFRVSIGAPGQLAKDKVPEFDSASPKAVSDLLMFSSQHHPAQRRILAISGHGGGVLRGLLADENGSQSKVLPASQLTSALRTQPVDILFMDACFMQTVEVVFDLQGAAEVVIGSESESYVNPAAHLTMLKQLQEISATVPADAAATRMVQAAGGSVMPDGTLSAVRARRLNTMISGLAKLSNDLAFAVRSNPTLKANIRRAVANSQGFMGATDPRLAAYNSYRDLGDLLANIGSAAGGDIQKQVWTLLDDYNRNVIAFRAQGGKYGRSTGLAIYAPAGGEVSLAYSQTAFASYTRWADFLSALNANTPWHNPVVADRFPGAFHSRSKLNATVVGQAAVYEVPNLPLPSGGYPGAPGYGTTPGYPSNPDYPGTAPGYPAPGYPQPPRY</sequence>
<evidence type="ECO:0000313" key="3">
    <source>
        <dbReference type="Proteomes" id="UP000703893"/>
    </source>
</evidence>
<organism evidence="2 3">
    <name type="scientific">Candidatus Tanganyikabacteria bacterium</name>
    <dbReference type="NCBI Taxonomy" id="2961651"/>
    <lineage>
        <taxon>Bacteria</taxon>
        <taxon>Bacillati</taxon>
        <taxon>Candidatus Sericytochromatia</taxon>
        <taxon>Candidatus Tanganyikabacteria</taxon>
    </lineage>
</organism>
<reference evidence="2 3" key="1">
    <citation type="submission" date="2019-03" db="EMBL/GenBank/DDBJ databases">
        <title>Lake Tanganyika Metagenome-Assembled Genomes (MAGs).</title>
        <authorList>
            <person name="Tran P."/>
        </authorList>
    </citation>
    <scope>NUCLEOTIDE SEQUENCE [LARGE SCALE GENOMIC DNA]</scope>
    <source>
        <strain evidence="2">K_DeepCast_65m_m2_236</strain>
    </source>
</reference>
<protein>
    <recommendedName>
        <fullName evidence="4">Clostripain</fullName>
    </recommendedName>
</protein>
<name>A0A937X3Y2_9BACT</name>